<dbReference type="Pfam" id="PF01425">
    <property type="entry name" value="Amidase"/>
    <property type="match status" value="1"/>
</dbReference>
<gene>
    <name evidence="2" type="ORF">AM1BK_23840</name>
</gene>
<sequence>MINQYNDSLIKTDISSLSYAYRKKQISPTEITRKIIERILSKDKELNSYITITENEALIQAKQAEKEINSGNMKGPLHGVPIALKDLIYTKNVKTTMGSEIYKNFIPSYNATVVEKLIKAGAVILGKLNTHQFAYGTTGDRSYFGPVRNVHNPEKISGGSSSGSGAAVAADLCFAALGTDTGGSIRIPSSFNGIVGLKPTFGRVSKYGVFPLCWTMDTVGPMTKTVQDNAILLNVLSGFDVNDPFCAERETPDFTTSLNKGLKGMTIGVPKTSFFEVENDEINQSFSVMLDTLQKLGGKVKFLEIPNMEELIEAFRITLKCEAFTVHKERLQEYPDLWDEEVKNRLFTGTHINATDYITAQQIKQQAIQKFRKVFSEINVLVTPTVPILPRNINEREIKIGSSTVHISSVLNKFTGPFNLLGLPGLSMPCGVSKTGLPIGIQLVGKWFDEATIYQIASALEVSTKENGKQLG</sequence>
<name>A0ABQ3N431_9BACI</name>
<dbReference type="EMBL" id="BNDS01000009">
    <property type="protein sequence ID" value="GHH98841.1"/>
    <property type="molecule type" value="Genomic_DNA"/>
</dbReference>
<keyword evidence="3" id="KW-1185">Reference proteome</keyword>
<proteinExistence type="predicted"/>
<dbReference type="InterPro" id="IPR000120">
    <property type="entry name" value="Amidase"/>
</dbReference>
<reference evidence="2 3" key="1">
    <citation type="journal article" date="2022" name="Int. J. Syst. Evol. Microbiol.">
        <title>Neobacillus kokaensis sp. nov., isolated from soil.</title>
        <authorList>
            <person name="Yuki K."/>
            <person name="Matsubara H."/>
            <person name="Yamaguchi S."/>
        </authorList>
    </citation>
    <scope>NUCLEOTIDE SEQUENCE [LARGE SCALE GENOMIC DNA]</scope>
    <source>
        <strain evidence="2 3">LOB 377</strain>
    </source>
</reference>
<dbReference type="PANTHER" id="PTHR11895">
    <property type="entry name" value="TRANSAMIDASE"/>
    <property type="match status" value="1"/>
</dbReference>
<organism evidence="2 3">
    <name type="scientific">Neobacillus kokaensis</name>
    <dbReference type="NCBI Taxonomy" id="2759023"/>
    <lineage>
        <taxon>Bacteria</taxon>
        <taxon>Bacillati</taxon>
        <taxon>Bacillota</taxon>
        <taxon>Bacilli</taxon>
        <taxon>Bacillales</taxon>
        <taxon>Bacillaceae</taxon>
        <taxon>Neobacillus</taxon>
    </lineage>
</organism>
<accession>A0ABQ3N431</accession>
<dbReference type="RefSeq" id="WP_191273058.1">
    <property type="nucleotide sequence ID" value="NZ_BNDS01000009.1"/>
</dbReference>
<dbReference type="InterPro" id="IPR023631">
    <property type="entry name" value="Amidase_dom"/>
</dbReference>
<dbReference type="PANTHER" id="PTHR11895:SF176">
    <property type="entry name" value="AMIDASE AMID-RELATED"/>
    <property type="match status" value="1"/>
</dbReference>
<dbReference type="PROSITE" id="PS00571">
    <property type="entry name" value="AMIDASES"/>
    <property type="match status" value="1"/>
</dbReference>
<evidence type="ECO:0000313" key="3">
    <source>
        <dbReference type="Proteomes" id="UP000637074"/>
    </source>
</evidence>
<comment type="caution">
    <text evidence="2">The sequence shown here is derived from an EMBL/GenBank/DDBJ whole genome shotgun (WGS) entry which is preliminary data.</text>
</comment>
<dbReference type="InterPro" id="IPR036928">
    <property type="entry name" value="AS_sf"/>
</dbReference>
<dbReference type="Gene3D" id="3.90.1300.10">
    <property type="entry name" value="Amidase signature (AS) domain"/>
    <property type="match status" value="1"/>
</dbReference>
<dbReference type="SUPFAM" id="SSF75304">
    <property type="entry name" value="Amidase signature (AS) enzymes"/>
    <property type="match status" value="1"/>
</dbReference>
<feature type="domain" description="Amidase" evidence="1">
    <location>
        <begin position="30"/>
        <end position="453"/>
    </location>
</feature>
<protein>
    <submittedName>
        <fullName evidence="2">Amidase</fullName>
    </submittedName>
</protein>
<dbReference type="InterPro" id="IPR020556">
    <property type="entry name" value="Amidase_CS"/>
</dbReference>
<dbReference type="Proteomes" id="UP000637074">
    <property type="component" value="Unassembled WGS sequence"/>
</dbReference>
<evidence type="ECO:0000259" key="1">
    <source>
        <dbReference type="Pfam" id="PF01425"/>
    </source>
</evidence>
<evidence type="ECO:0000313" key="2">
    <source>
        <dbReference type="EMBL" id="GHH98841.1"/>
    </source>
</evidence>